<dbReference type="UniPathway" id="UPA00053">
    <property type="reaction ID" value="UER00084"/>
</dbReference>
<evidence type="ECO:0000313" key="1">
    <source>
        <dbReference type="EMBL" id="CAA7048936.1"/>
    </source>
</evidence>
<evidence type="ECO:0000313" key="2">
    <source>
        <dbReference type="Proteomes" id="UP000467841"/>
    </source>
</evidence>
<dbReference type="Proteomes" id="UP000467841">
    <property type="component" value="Unassembled WGS sequence"/>
</dbReference>
<comment type="caution">
    <text evidence="1">The sequence shown here is derived from an EMBL/GenBank/DDBJ whole genome shotgun (WGS) entry which is preliminary data.</text>
</comment>
<proteinExistence type="predicted"/>
<dbReference type="EMBL" id="CACVBM020001400">
    <property type="protein sequence ID" value="CAA7048936.1"/>
    <property type="molecule type" value="Genomic_DNA"/>
</dbReference>
<keyword evidence="2" id="KW-1185">Reference proteome</keyword>
<dbReference type="GO" id="GO:0009423">
    <property type="term" value="P:chorismate biosynthetic process"/>
    <property type="evidence" value="ECO:0007669"/>
    <property type="project" value="UniProtKB-UniPathway"/>
</dbReference>
<reference evidence="1" key="1">
    <citation type="submission" date="2020-01" db="EMBL/GenBank/DDBJ databases">
        <authorList>
            <person name="Mishra B."/>
        </authorList>
    </citation>
    <scope>NUCLEOTIDE SEQUENCE [LARGE SCALE GENOMIC DNA]</scope>
</reference>
<accession>A0A6D2KL79</accession>
<protein>
    <submittedName>
        <fullName evidence="1">Uncharacterized protein</fullName>
    </submittedName>
</protein>
<dbReference type="AlphaFoldDB" id="A0A6D2KL79"/>
<sequence length="128" mass="14597">MNHLLKHPKKFLYPSVDLYAEEIFSGFHHPSPSLPASLYPASSSHVEWPPHCSFCASRWRGKYLSSSEIEDLMKKKVSRLDGAHLEFLRGVTNPLGIKNLDEKKEKEELSRRGSKEMCALLRSLETVS</sequence>
<gene>
    <name evidence="1" type="ORF">MERR_LOCUS36171</name>
</gene>
<organism evidence="1 2">
    <name type="scientific">Microthlaspi erraticum</name>
    <dbReference type="NCBI Taxonomy" id="1685480"/>
    <lineage>
        <taxon>Eukaryota</taxon>
        <taxon>Viridiplantae</taxon>
        <taxon>Streptophyta</taxon>
        <taxon>Embryophyta</taxon>
        <taxon>Tracheophyta</taxon>
        <taxon>Spermatophyta</taxon>
        <taxon>Magnoliopsida</taxon>
        <taxon>eudicotyledons</taxon>
        <taxon>Gunneridae</taxon>
        <taxon>Pentapetalae</taxon>
        <taxon>rosids</taxon>
        <taxon>malvids</taxon>
        <taxon>Brassicales</taxon>
        <taxon>Brassicaceae</taxon>
        <taxon>Coluteocarpeae</taxon>
        <taxon>Microthlaspi</taxon>
    </lineage>
</organism>
<name>A0A6D2KL79_9BRAS</name>